<keyword evidence="1" id="KW-0560">Oxidoreductase</keyword>
<evidence type="ECO:0000313" key="3">
    <source>
        <dbReference type="EMBL" id="SFI03605.1"/>
    </source>
</evidence>
<dbReference type="RefSeq" id="WP_075443576.1">
    <property type="nucleotide sequence ID" value="NZ_FOQK01000012.1"/>
</dbReference>
<evidence type="ECO:0000313" key="4">
    <source>
        <dbReference type="Proteomes" id="UP000183639"/>
    </source>
</evidence>
<organism evidence="3 4">
    <name type="scientific">Selenomonas ruminantium</name>
    <dbReference type="NCBI Taxonomy" id="971"/>
    <lineage>
        <taxon>Bacteria</taxon>
        <taxon>Bacillati</taxon>
        <taxon>Bacillota</taxon>
        <taxon>Negativicutes</taxon>
        <taxon>Selenomonadales</taxon>
        <taxon>Selenomonadaceae</taxon>
        <taxon>Selenomonas</taxon>
    </lineage>
</organism>
<dbReference type="Pfam" id="PF01558">
    <property type="entry name" value="POR"/>
    <property type="match status" value="1"/>
</dbReference>
<dbReference type="InterPro" id="IPR052554">
    <property type="entry name" value="2-oxoglutarate_synth_KorC"/>
</dbReference>
<proteinExistence type="predicted"/>
<dbReference type="OrthoDB" id="9789125at2"/>
<name>A0A1I3EX35_SELRU</name>
<dbReference type="Gene3D" id="3.40.920.10">
    <property type="entry name" value="Pyruvate-ferredoxin oxidoreductase, PFOR, domain III"/>
    <property type="match status" value="1"/>
</dbReference>
<evidence type="ECO:0000259" key="2">
    <source>
        <dbReference type="Pfam" id="PF01558"/>
    </source>
</evidence>
<dbReference type="Proteomes" id="UP000183639">
    <property type="component" value="Unassembled WGS sequence"/>
</dbReference>
<evidence type="ECO:0000256" key="1">
    <source>
        <dbReference type="ARBA" id="ARBA00023002"/>
    </source>
</evidence>
<reference evidence="3 4" key="1">
    <citation type="submission" date="2016-10" db="EMBL/GenBank/DDBJ databases">
        <authorList>
            <person name="de Groot N.N."/>
        </authorList>
    </citation>
    <scope>NUCLEOTIDE SEQUENCE [LARGE SCALE GENOMIC DNA]</scope>
    <source>
        <strain evidence="3 4">Z108</strain>
    </source>
</reference>
<dbReference type="AlphaFoldDB" id="A0A1I3EX35"/>
<dbReference type="SUPFAM" id="SSF53323">
    <property type="entry name" value="Pyruvate-ferredoxin oxidoreductase, PFOR, domain III"/>
    <property type="match status" value="1"/>
</dbReference>
<dbReference type="NCBIfam" id="TIGR02175">
    <property type="entry name" value="PorC_KorC"/>
    <property type="match status" value="1"/>
</dbReference>
<dbReference type="InterPro" id="IPR019752">
    <property type="entry name" value="Pyrv/ketoisovalerate_OxRed_cat"/>
</dbReference>
<dbReference type="PANTHER" id="PTHR42730">
    <property type="entry name" value="2-OXOGLUTARATE SYNTHASE SUBUNIT KORC"/>
    <property type="match status" value="1"/>
</dbReference>
<dbReference type="InterPro" id="IPR002869">
    <property type="entry name" value="Pyrv_flavodox_OxRed_cen"/>
</dbReference>
<accession>A0A1I3EX35</accession>
<protein>
    <submittedName>
        <fullName evidence="3">2-oxoglutarate ferredoxin oxidoreductase subunit gamma</fullName>
    </submittedName>
</protein>
<dbReference type="GO" id="GO:0016625">
    <property type="term" value="F:oxidoreductase activity, acting on the aldehyde or oxo group of donors, iron-sulfur protein as acceptor"/>
    <property type="evidence" value="ECO:0007669"/>
    <property type="project" value="InterPro"/>
</dbReference>
<sequence>MRKQLRLSGSGGQGVITAAIILAEAAVAEGKEAVQSQSYGPEARGGASKSEVIIDDKTIYHPHVLVPDLVLAMTQKAADKYYSDLSPEGLLVLDDSLVPETPDFPHVVRIPITKLAIEQVGKPLFANIVALGALVRLTGIVAFDTIKESVAHRVPPHTVEQNMKALQVGWDAAGSVAK</sequence>
<dbReference type="PANTHER" id="PTHR42730:SF1">
    <property type="entry name" value="2-OXOGLUTARATE SYNTHASE SUBUNIT KORC"/>
    <property type="match status" value="1"/>
</dbReference>
<dbReference type="EMBL" id="FOQK01000012">
    <property type="protein sequence ID" value="SFI03605.1"/>
    <property type="molecule type" value="Genomic_DNA"/>
</dbReference>
<feature type="domain" description="Pyruvate/ketoisovalerate oxidoreductase catalytic" evidence="2">
    <location>
        <begin position="11"/>
        <end position="169"/>
    </location>
</feature>
<dbReference type="InterPro" id="IPR011894">
    <property type="entry name" value="PorC_KorC"/>
</dbReference>
<gene>
    <name evidence="3" type="ORF">SAMN04487861_1126</name>
</gene>